<dbReference type="PANTHER" id="PTHR45296">
    <property type="entry name" value="TRANSDUCIN/WD40 REPEAT-LIKE SUPERFAMILY PROTEIN"/>
    <property type="match status" value="1"/>
</dbReference>
<dbReference type="PANTHER" id="PTHR45296:SF1">
    <property type="entry name" value="TRANSDUCIN_WD40 REPEAT-LIKE SUPERFAMILY PROTEIN"/>
    <property type="match status" value="1"/>
</dbReference>
<protein>
    <submittedName>
        <fullName evidence="5">WD repeat-containing protein 53</fullName>
    </submittedName>
</protein>
<feature type="region of interest" description="Disordered" evidence="4">
    <location>
        <begin position="24"/>
        <end position="48"/>
    </location>
</feature>
<dbReference type="PROSITE" id="PS50294">
    <property type="entry name" value="WD_REPEATS_REGION"/>
    <property type="match status" value="1"/>
</dbReference>
<feature type="repeat" description="WD" evidence="3">
    <location>
        <begin position="478"/>
        <end position="513"/>
    </location>
</feature>
<dbReference type="SUPFAM" id="SSF50978">
    <property type="entry name" value="WD40 repeat-like"/>
    <property type="match status" value="1"/>
</dbReference>
<keyword evidence="1 3" id="KW-0853">WD repeat</keyword>
<evidence type="ECO:0000256" key="1">
    <source>
        <dbReference type="ARBA" id="ARBA00022574"/>
    </source>
</evidence>
<name>A0AAW2Q6U8_9LAMI</name>
<reference evidence="5" key="2">
    <citation type="journal article" date="2024" name="Plant">
        <title>Genomic evolution and insights into agronomic trait innovations of Sesamum species.</title>
        <authorList>
            <person name="Miao H."/>
            <person name="Wang L."/>
            <person name="Qu L."/>
            <person name="Liu H."/>
            <person name="Sun Y."/>
            <person name="Le M."/>
            <person name="Wang Q."/>
            <person name="Wei S."/>
            <person name="Zheng Y."/>
            <person name="Lin W."/>
            <person name="Duan Y."/>
            <person name="Cao H."/>
            <person name="Xiong S."/>
            <person name="Wang X."/>
            <person name="Wei L."/>
            <person name="Li C."/>
            <person name="Ma Q."/>
            <person name="Ju M."/>
            <person name="Zhao R."/>
            <person name="Li G."/>
            <person name="Mu C."/>
            <person name="Tian Q."/>
            <person name="Mei H."/>
            <person name="Zhang T."/>
            <person name="Gao T."/>
            <person name="Zhang H."/>
        </authorList>
    </citation>
    <scope>NUCLEOTIDE SEQUENCE</scope>
    <source>
        <strain evidence="5">KEN8</strain>
    </source>
</reference>
<dbReference type="EMBL" id="JACGWM010000007">
    <property type="protein sequence ID" value="KAL0363487.1"/>
    <property type="molecule type" value="Genomic_DNA"/>
</dbReference>
<dbReference type="InterPro" id="IPR001680">
    <property type="entry name" value="WD40_rpt"/>
</dbReference>
<accession>A0AAW2Q6U8</accession>
<organism evidence="5">
    <name type="scientific">Sesamum calycinum</name>
    <dbReference type="NCBI Taxonomy" id="2727403"/>
    <lineage>
        <taxon>Eukaryota</taxon>
        <taxon>Viridiplantae</taxon>
        <taxon>Streptophyta</taxon>
        <taxon>Embryophyta</taxon>
        <taxon>Tracheophyta</taxon>
        <taxon>Spermatophyta</taxon>
        <taxon>Magnoliopsida</taxon>
        <taxon>eudicotyledons</taxon>
        <taxon>Gunneridae</taxon>
        <taxon>Pentapetalae</taxon>
        <taxon>asterids</taxon>
        <taxon>lamiids</taxon>
        <taxon>Lamiales</taxon>
        <taxon>Pedaliaceae</taxon>
        <taxon>Sesamum</taxon>
    </lineage>
</organism>
<dbReference type="AlphaFoldDB" id="A0AAW2Q6U8"/>
<evidence type="ECO:0000256" key="2">
    <source>
        <dbReference type="ARBA" id="ARBA00022737"/>
    </source>
</evidence>
<dbReference type="Gene3D" id="2.130.10.10">
    <property type="entry name" value="YVTN repeat-like/Quinoprotein amine dehydrogenase"/>
    <property type="match status" value="2"/>
</dbReference>
<sequence length="618" mass="68358">MEPEAVINLFDSLWSYLQIFNKQPTSSSPDPNPPPQIHHTSPKPRFPSQLTIPTRSKSDHQLLFPNNAVFLDTDTSSPNSVLKPHLQTVLSDKELSLETPQQFKKLPRKGLMISRKKKVLSKSLSELEFEELKGFMDLGFVFSEEDRESGLVEIIPGLQRLGADRRKEEKLRPYLSEAWEALNRRREMERPLMKWRVPAYDGAETLRGHTAAAICCIASRIRPGLVATAAEDGRVCWYDLRCKDMLFSMDVGNGDAVSALCFKPGNEDIIYVSVGNEVKCFDLHMTSSWKQLESYSYNKDEINQIACHPKSSFLAAADDAGDVKIIDVHQRCLYKTLRAGHKSICSSVQFLPWRSWEVITGGLDSKLVMWDFSKGRPNKIMDFGSGGDSGQCCNPAFVHALVVPDLDIVDKVGKVCVVARGDGVVNIINIESELAALKSKMSTKPKLGSKSNPRSRSSAADSQSADQNDRNLCLDFSVGGHVAAVSSVAFSMFGEKGKFIISGGNDKSVKVWNWSKYRDDSGQTSSGNELLSSSISLSRKVNWLCTTPADSENLVVCDTSKVVKVYSVGELPEDVQVIEGGKEVVMGGSVVDEWLLMKNGLMIIVGCEFTPPMIPKMD</sequence>
<evidence type="ECO:0000256" key="4">
    <source>
        <dbReference type="SAM" id="MobiDB-lite"/>
    </source>
</evidence>
<dbReference type="PROSITE" id="PS50082">
    <property type="entry name" value="WD_REPEATS_2"/>
    <property type="match status" value="2"/>
</dbReference>
<gene>
    <name evidence="5" type="ORF">Scaly_1303900</name>
</gene>
<proteinExistence type="predicted"/>
<dbReference type="InterPro" id="IPR019775">
    <property type="entry name" value="WD40_repeat_CS"/>
</dbReference>
<feature type="compositionally biased region" description="Low complexity" evidence="4">
    <location>
        <begin position="454"/>
        <end position="466"/>
    </location>
</feature>
<dbReference type="Pfam" id="PF00400">
    <property type="entry name" value="WD40"/>
    <property type="match status" value="3"/>
</dbReference>
<dbReference type="InterPro" id="IPR036322">
    <property type="entry name" value="WD40_repeat_dom_sf"/>
</dbReference>
<comment type="caution">
    <text evidence="5">The sequence shown here is derived from an EMBL/GenBank/DDBJ whole genome shotgun (WGS) entry which is preliminary data.</text>
</comment>
<dbReference type="InterPro" id="IPR015943">
    <property type="entry name" value="WD40/YVTN_repeat-like_dom_sf"/>
</dbReference>
<evidence type="ECO:0000256" key="3">
    <source>
        <dbReference type="PROSITE-ProRule" id="PRU00221"/>
    </source>
</evidence>
<reference evidence="5" key="1">
    <citation type="submission" date="2020-06" db="EMBL/GenBank/DDBJ databases">
        <authorList>
            <person name="Li T."/>
            <person name="Hu X."/>
            <person name="Zhang T."/>
            <person name="Song X."/>
            <person name="Zhang H."/>
            <person name="Dai N."/>
            <person name="Sheng W."/>
            <person name="Hou X."/>
            <person name="Wei L."/>
        </authorList>
    </citation>
    <scope>NUCLEOTIDE SEQUENCE</scope>
    <source>
        <strain evidence="5">KEN8</strain>
        <tissue evidence="5">Leaf</tissue>
    </source>
</reference>
<dbReference type="SMART" id="SM00320">
    <property type="entry name" value="WD40"/>
    <property type="match status" value="6"/>
</dbReference>
<keyword evidence="2" id="KW-0677">Repeat</keyword>
<evidence type="ECO:0000313" key="5">
    <source>
        <dbReference type="EMBL" id="KAL0363487.1"/>
    </source>
</evidence>
<dbReference type="PROSITE" id="PS00678">
    <property type="entry name" value="WD_REPEATS_1"/>
    <property type="match status" value="1"/>
</dbReference>
<feature type="repeat" description="WD" evidence="3">
    <location>
        <begin position="338"/>
        <end position="380"/>
    </location>
</feature>
<feature type="region of interest" description="Disordered" evidence="4">
    <location>
        <begin position="443"/>
        <end position="466"/>
    </location>
</feature>